<dbReference type="PANTHER" id="PTHR48104">
    <property type="entry name" value="METACASPASE-4"/>
    <property type="match status" value="1"/>
</dbReference>
<accession>A0A9P6QKL6</accession>
<dbReference type="GO" id="GO:0005737">
    <property type="term" value="C:cytoplasm"/>
    <property type="evidence" value="ECO:0007669"/>
    <property type="project" value="TreeGrafter"/>
</dbReference>
<name>A0A9P6QKL6_9FUNG</name>
<dbReference type="OrthoDB" id="2669571at2759"/>
<dbReference type="EMBL" id="JAAAJB010000022">
    <property type="protein sequence ID" value="KAG0269578.1"/>
    <property type="molecule type" value="Genomic_DNA"/>
</dbReference>
<reference evidence="3" key="1">
    <citation type="journal article" date="2020" name="Fungal Divers.">
        <title>Resolving the Mortierellaceae phylogeny through synthesis of multi-gene phylogenetics and phylogenomics.</title>
        <authorList>
            <person name="Vandepol N."/>
            <person name="Liber J."/>
            <person name="Desiro A."/>
            <person name="Na H."/>
            <person name="Kennedy M."/>
            <person name="Barry K."/>
            <person name="Grigoriev I.V."/>
            <person name="Miller A.N."/>
            <person name="O'Donnell K."/>
            <person name="Stajich J.E."/>
            <person name="Bonito G."/>
        </authorList>
    </citation>
    <scope>NUCLEOTIDE SEQUENCE</scope>
    <source>
        <strain evidence="3">BC1065</strain>
    </source>
</reference>
<dbReference type="Proteomes" id="UP000807716">
    <property type="component" value="Unassembled WGS sequence"/>
</dbReference>
<gene>
    <name evidence="3" type="primary">MCA1_2</name>
    <name evidence="3" type="ORF">DFQ27_003041</name>
</gene>
<feature type="compositionally biased region" description="Polar residues" evidence="2">
    <location>
        <begin position="357"/>
        <end position="378"/>
    </location>
</feature>
<feature type="region of interest" description="Disordered" evidence="2">
    <location>
        <begin position="1"/>
        <end position="31"/>
    </location>
</feature>
<dbReference type="GO" id="GO:0006508">
    <property type="term" value="P:proteolysis"/>
    <property type="evidence" value="ECO:0007669"/>
    <property type="project" value="UniProtKB-KW"/>
</dbReference>
<evidence type="ECO:0000256" key="2">
    <source>
        <dbReference type="SAM" id="MobiDB-lite"/>
    </source>
</evidence>
<evidence type="ECO:0000256" key="1">
    <source>
        <dbReference type="ARBA" id="ARBA00009005"/>
    </source>
</evidence>
<proteinExistence type="inferred from homology"/>
<comment type="similarity">
    <text evidence="1">Belongs to the peptidase C14B family.</text>
</comment>
<feature type="compositionally biased region" description="Low complexity" evidence="2">
    <location>
        <begin position="1"/>
        <end position="25"/>
    </location>
</feature>
<evidence type="ECO:0000313" key="4">
    <source>
        <dbReference type="Proteomes" id="UP000807716"/>
    </source>
</evidence>
<dbReference type="Gene3D" id="3.40.50.12660">
    <property type="match status" value="1"/>
</dbReference>
<comment type="caution">
    <text evidence="3">The sequence shown here is derived from an EMBL/GenBank/DDBJ whole genome shotgun (WGS) entry which is preliminary data.</text>
</comment>
<dbReference type="AlphaFoldDB" id="A0A9P6QKL6"/>
<dbReference type="GO" id="GO:0004197">
    <property type="term" value="F:cysteine-type endopeptidase activity"/>
    <property type="evidence" value="ECO:0007669"/>
    <property type="project" value="TreeGrafter"/>
</dbReference>
<dbReference type="InterPro" id="IPR050452">
    <property type="entry name" value="Metacaspase"/>
</dbReference>
<dbReference type="PANTHER" id="PTHR48104:SF30">
    <property type="entry name" value="METACASPASE-1"/>
    <property type="match status" value="1"/>
</dbReference>
<keyword evidence="4" id="KW-1185">Reference proteome</keyword>
<keyword evidence="3" id="KW-0378">Hydrolase</keyword>
<sequence>MSLPFSPSKPDIASASSSSLALSKKTTLDKPQSQNAAIEDLGIIVSSMNGRIEPPEYTVFETTEVHTSKTGNIISRTINTTRRENIRQTTTYRLPEEKTTVSQIAATRPSIASVPLTTTTTPPPAPAAPAESTAKVPIIAPLTSNNLAALTLTLSGSNATEPQYKFAIVPDSAAKPETAPKCPPLTGTSTQPNRALPTISTKPVNVEAQSTARLHGIPPSDALKSLGKLPPLPPPAFYSVSKPQDVIIHTIIPSNPGATNSSRHYVITPTDAAAQLDLLSLTSSPSAEPKSTSQPIEATSKVTELDAASIISSIASCLVDPRARRRAAPLYTRSTIFDVRVANNTGCESGAKHSEVQSDYQSSASSVLGSDPNVQATRQDPRVRNHPRPASVRNRKRCLLIGIDYAGKEYALYPSQANSEVASNGRRRRSALYYLNSIGAFLARRQNWESFECMVLSDEPNASTDDLPTRKNILIGMQWLVHEAMEGDTLLVYFVGQGGPASMFHRFQSLQPIVKVHSSDTEILIPLDIEECNSPILSVTP</sequence>
<organism evidence="3 4">
    <name type="scientific">Actinomortierella ambigua</name>
    <dbReference type="NCBI Taxonomy" id="1343610"/>
    <lineage>
        <taxon>Eukaryota</taxon>
        <taxon>Fungi</taxon>
        <taxon>Fungi incertae sedis</taxon>
        <taxon>Mucoromycota</taxon>
        <taxon>Mortierellomycotina</taxon>
        <taxon>Mortierellomycetes</taxon>
        <taxon>Mortierellales</taxon>
        <taxon>Mortierellaceae</taxon>
        <taxon>Actinomortierella</taxon>
    </lineage>
</organism>
<keyword evidence="3" id="KW-0645">Protease</keyword>
<feature type="region of interest" description="Disordered" evidence="2">
    <location>
        <begin position="349"/>
        <end position="389"/>
    </location>
</feature>
<protein>
    <submittedName>
        <fullName evidence="3">Ca(2+)-dependent cysteine protease</fullName>
    </submittedName>
</protein>
<evidence type="ECO:0000313" key="3">
    <source>
        <dbReference type="EMBL" id="KAG0269578.1"/>
    </source>
</evidence>